<feature type="compositionally biased region" description="Basic and acidic residues" evidence="1">
    <location>
        <begin position="10"/>
        <end position="23"/>
    </location>
</feature>
<reference evidence="2 3" key="1">
    <citation type="submission" date="2016-10" db="EMBL/GenBank/DDBJ databases">
        <authorList>
            <person name="de Groot N.N."/>
        </authorList>
    </citation>
    <scope>NUCLEOTIDE SEQUENCE [LARGE SCALE GENOMIC DNA]</scope>
    <source>
        <strain evidence="2 3">DSM 21800</strain>
    </source>
</reference>
<name>A0A1H1WH64_9ACTN</name>
<evidence type="ECO:0000256" key="1">
    <source>
        <dbReference type="SAM" id="MobiDB-lite"/>
    </source>
</evidence>
<accession>A0A1H1WH64</accession>
<dbReference type="EMBL" id="LT629772">
    <property type="protein sequence ID" value="SDS96382.1"/>
    <property type="molecule type" value="Genomic_DNA"/>
</dbReference>
<dbReference type="AlphaFoldDB" id="A0A1H1WH64"/>
<feature type="region of interest" description="Disordered" evidence="1">
    <location>
        <begin position="1"/>
        <end position="57"/>
    </location>
</feature>
<keyword evidence="3" id="KW-1185">Reference proteome</keyword>
<proteinExistence type="predicted"/>
<evidence type="ECO:0000313" key="3">
    <source>
        <dbReference type="Proteomes" id="UP000199103"/>
    </source>
</evidence>
<feature type="compositionally biased region" description="Basic and acidic residues" evidence="1">
    <location>
        <begin position="39"/>
        <end position="50"/>
    </location>
</feature>
<organism evidence="2 3">
    <name type="scientific">Microlunatus soli</name>
    <dbReference type="NCBI Taxonomy" id="630515"/>
    <lineage>
        <taxon>Bacteria</taxon>
        <taxon>Bacillati</taxon>
        <taxon>Actinomycetota</taxon>
        <taxon>Actinomycetes</taxon>
        <taxon>Propionibacteriales</taxon>
        <taxon>Propionibacteriaceae</taxon>
        <taxon>Microlunatus</taxon>
    </lineage>
</organism>
<protein>
    <submittedName>
        <fullName evidence="2">Uncharacterized protein</fullName>
    </submittedName>
</protein>
<gene>
    <name evidence="2" type="ORF">SAMN04489812_3651</name>
</gene>
<dbReference type="Proteomes" id="UP000199103">
    <property type="component" value="Chromosome I"/>
</dbReference>
<sequence length="95" mass="10323">MIARAGTVPRPERRTAQYPKKPEQNATRRRGGRSPRTGDGLRSRSFDRVRTLGGQEPLMARRVEVGSFLAASGEPVVATVLPAPPGWVTPLTTSE</sequence>
<evidence type="ECO:0000313" key="2">
    <source>
        <dbReference type="EMBL" id="SDS96382.1"/>
    </source>
</evidence>